<dbReference type="NCBIfam" id="TIGR01253">
    <property type="entry name" value="thiP"/>
    <property type="match status" value="1"/>
</dbReference>
<keyword evidence="7 11" id="KW-0812">Transmembrane</keyword>
<evidence type="ECO:0000256" key="5">
    <source>
        <dbReference type="ARBA" id="ARBA00022475"/>
    </source>
</evidence>
<feature type="domain" description="ABC transmembrane type-1" evidence="12">
    <location>
        <begin position="67"/>
        <end position="276"/>
    </location>
</feature>
<keyword evidence="10 11" id="KW-0472">Membrane</keyword>
<evidence type="ECO:0000259" key="12">
    <source>
        <dbReference type="PROSITE" id="PS50928"/>
    </source>
</evidence>
<proteinExistence type="inferred from homology"/>
<dbReference type="GO" id="GO:0005886">
    <property type="term" value="C:plasma membrane"/>
    <property type="evidence" value="ECO:0007669"/>
    <property type="project" value="UniProtKB-SubCell"/>
</dbReference>
<keyword evidence="6" id="KW-0997">Cell inner membrane</keyword>
<dbReference type="EMBL" id="UGHF01000001">
    <property type="protein sequence ID" value="STO61087.1"/>
    <property type="molecule type" value="Genomic_DNA"/>
</dbReference>
<comment type="subcellular location">
    <subcellularLocation>
        <location evidence="1">Cell inner membrane</location>
        <topology evidence="1">Multi-pass membrane protein</topology>
    </subcellularLocation>
    <subcellularLocation>
        <location evidence="11">Cell membrane</location>
        <topology evidence="11">Multi-pass membrane protein</topology>
    </subcellularLocation>
</comment>
<comment type="similarity">
    <text evidence="11">Belongs to the binding-protein-dependent transport system permease family.</text>
</comment>
<evidence type="ECO:0000256" key="2">
    <source>
        <dbReference type="ARBA" id="ARBA00011650"/>
    </source>
</evidence>
<evidence type="ECO:0000313" key="14">
    <source>
        <dbReference type="Proteomes" id="UP000254329"/>
    </source>
</evidence>
<dbReference type="SUPFAM" id="SSF161098">
    <property type="entry name" value="MetI-like"/>
    <property type="match status" value="2"/>
</dbReference>
<reference evidence="13 14" key="1">
    <citation type="submission" date="2018-06" db="EMBL/GenBank/DDBJ databases">
        <authorList>
            <consortium name="Pathogen Informatics"/>
            <person name="Doyle S."/>
        </authorList>
    </citation>
    <scope>NUCLEOTIDE SEQUENCE [LARGE SCALE GENOMIC DNA]</scope>
    <source>
        <strain evidence="13 14">NCTC1659</strain>
    </source>
</reference>
<dbReference type="GO" id="GO:0015888">
    <property type="term" value="P:thiamine transport"/>
    <property type="evidence" value="ECO:0007669"/>
    <property type="project" value="InterPro"/>
</dbReference>
<feature type="transmembrane region" description="Helical" evidence="11">
    <location>
        <begin position="382"/>
        <end position="407"/>
    </location>
</feature>
<dbReference type="Gene3D" id="1.10.3720.10">
    <property type="entry name" value="MetI-like"/>
    <property type="match status" value="2"/>
</dbReference>
<evidence type="ECO:0000256" key="3">
    <source>
        <dbReference type="ARBA" id="ARBA00016947"/>
    </source>
</evidence>
<dbReference type="PANTHER" id="PTHR30183:SF9">
    <property type="entry name" value="THIAMINE TRANSPORT SYSTEM PERMEASE PROTEIN THIP"/>
    <property type="match status" value="1"/>
</dbReference>
<keyword evidence="5" id="KW-1003">Cell membrane</keyword>
<keyword evidence="8" id="KW-0677">Repeat</keyword>
<evidence type="ECO:0000256" key="8">
    <source>
        <dbReference type="ARBA" id="ARBA00022737"/>
    </source>
</evidence>
<evidence type="ECO:0000256" key="6">
    <source>
        <dbReference type="ARBA" id="ARBA00022519"/>
    </source>
</evidence>
<feature type="transmembrane region" description="Helical" evidence="11">
    <location>
        <begin position="151"/>
        <end position="174"/>
    </location>
</feature>
<feature type="transmembrane region" description="Helical" evidence="11">
    <location>
        <begin position="70"/>
        <end position="98"/>
    </location>
</feature>
<dbReference type="AlphaFoldDB" id="A0A377HY10"/>
<evidence type="ECO:0000313" key="13">
    <source>
        <dbReference type="EMBL" id="STO61087.1"/>
    </source>
</evidence>
<evidence type="ECO:0000256" key="7">
    <source>
        <dbReference type="ARBA" id="ARBA00022692"/>
    </source>
</evidence>
<dbReference type="Pfam" id="PF00528">
    <property type="entry name" value="BPD_transp_1"/>
    <property type="match status" value="1"/>
</dbReference>
<feature type="transmembrane region" description="Helical" evidence="11">
    <location>
        <begin position="21"/>
        <end position="50"/>
    </location>
</feature>
<accession>A0A377HY10</accession>
<keyword evidence="4 11" id="KW-0813">Transport</keyword>
<evidence type="ECO:0000256" key="4">
    <source>
        <dbReference type="ARBA" id="ARBA00022448"/>
    </source>
</evidence>
<organism evidence="13 14">
    <name type="scientific">Canicola haemoglobinophilus</name>
    <dbReference type="NCBI Taxonomy" id="733"/>
    <lineage>
        <taxon>Bacteria</taxon>
        <taxon>Pseudomonadati</taxon>
        <taxon>Pseudomonadota</taxon>
        <taxon>Gammaproteobacteria</taxon>
        <taxon>Pasteurellales</taxon>
        <taxon>Pasteurellaceae</taxon>
        <taxon>Canicola</taxon>
    </lineage>
</organism>
<feature type="transmembrane region" description="Helical" evidence="11">
    <location>
        <begin position="255"/>
        <end position="279"/>
    </location>
</feature>
<evidence type="ECO:0000256" key="10">
    <source>
        <dbReference type="ARBA" id="ARBA00023136"/>
    </source>
</evidence>
<feature type="transmembrane region" description="Helical" evidence="11">
    <location>
        <begin position="211"/>
        <end position="235"/>
    </location>
</feature>
<dbReference type="InterPro" id="IPR035906">
    <property type="entry name" value="MetI-like_sf"/>
</dbReference>
<sequence>MASKSSKINERNSLLKLLRSFTTLPISSLSGLVIWLFIILFYVFVISGIFTIETDYDWLQLLQDDYVKQVILFSFGQAILSALLSVFFGLLFARAFFYQRFIAKPFILKLFSLTFVLPALVVIFGITGIYGHNGWLVKLTALLGISWQPHIYGLTGILIAHLFFNIPLAARMFLQTFQAIPTQQRQLAAQLNLRGWQFIRLIELPYLRQQLLPVFSLIFMLCFTSFAIVLTLGGGPKYTTLEVAIYQAILFEFDLAKAALFALLQALFCCVLFAVGSLWQKSPQALLHSKNLWLAKQSSAVQIWQVFYISCILLFISLPLIHIIFSAFQAESLWQIWQQPQLWQALAYSLTIAPLSAILALFFAIALLLLARRLHYLSYSSLSQAILNSGMLVLAIPVLVISVGLFIRLREMDFSNYHLFALVVLCNGLTAMPFVLQVLNLPMHNNMQYYEKLSQSLAIRGWNRFYLIEWHNLKSPLKYAFALACAISLGDFTAIALFGNQDFSSLPYLLYQQLGSYRSDEGAVTALILLIVCVLIFLLIERIKKDD</sequence>
<feature type="domain" description="ABC transmembrane type-1" evidence="12">
    <location>
        <begin position="346"/>
        <end position="540"/>
    </location>
</feature>
<dbReference type="InterPro" id="IPR000515">
    <property type="entry name" value="MetI-like"/>
</dbReference>
<name>A0A377HY10_9PAST</name>
<dbReference type="STRING" id="733.B0186_07330"/>
<protein>
    <recommendedName>
        <fullName evidence="3">Thiamine transport system permease protein ThiP</fullName>
    </recommendedName>
</protein>
<dbReference type="NCBIfam" id="NF006952">
    <property type="entry name" value="PRK09433.1-3"/>
    <property type="match status" value="1"/>
</dbReference>
<comment type="subunit">
    <text evidence="2">The complex is composed of two ATP-binding proteins (ThiQ), two transmembrane proteins (ThiP) and a solute-binding protein (ThiB).</text>
</comment>
<feature type="transmembrane region" description="Helical" evidence="11">
    <location>
        <begin position="110"/>
        <end position="131"/>
    </location>
</feature>
<dbReference type="CDD" id="cd06261">
    <property type="entry name" value="TM_PBP2"/>
    <property type="match status" value="1"/>
</dbReference>
<keyword evidence="9 11" id="KW-1133">Transmembrane helix</keyword>
<feature type="transmembrane region" description="Helical" evidence="11">
    <location>
        <begin position="479"/>
        <end position="499"/>
    </location>
</feature>
<feature type="transmembrane region" description="Helical" evidence="11">
    <location>
        <begin position="419"/>
        <end position="439"/>
    </location>
</feature>
<evidence type="ECO:0000256" key="9">
    <source>
        <dbReference type="ARBA" id="ARBA00022989"/>
    </source>
</evidence>
<dbReference type="InterPro" id="IPR005947">
    <property type="entry name" value="ThiP_ABC_transpt"/>
</dbReference>
<dbReference type="Proteomes" id="UP000254329">
    <property type="component" value="Unassembled WGS sequence"/>
</dbReference>
<feature type="transmembrane region" description="Helical" evidence="11">
    <location>
        <begin position="522"/>
        <end position="540"/>
    </location>
</feature>
<dbReference type="PANTHER" id="PTHR30183">
    <property type="entry name" value="MOLYBDENUM TRANSPORT SYSTEM PERMEASE PROTEIN MODB"/>
    <property type="match status" value="1"/>
</dbReference>
<keyword evidence="14" id="KW-1185">Reference proteome</keyword>
<feature type="transmembrane region" description="Helical" evidence="11">
    <location>
        <begin position="345"/>
        <end position="370"/>
    </location>
</feature>
<evidence type="ECO:0000256" key="1">
    <source>
        <dbReference type="ARBA" id="ARBA00004429"/>
    </source>
</evidence>
<dbReference type="GO" id="GO:0022857">
    <property type="term" value="F:transmembrane transporter activity"/>
    <property type="evidence" value="ECO:0007669"/>
    <property type="project" value="InterPro"/>
</dbReference>
<feature type="transmembrane region" description="Helical" evidence="11">
    <location>
        <begin position="300"/>
        <end position="325"/>
    </location>
</feature>
<gene>
    <name evidence="13" type="primary">thiP</name>
    <name evidence="13" type="ORF">NCTC1659_02396</name>
</gene>
<dbReference type="PROSITE" id="PS50928">
    <property type="entry name" value="ABC_TM1"/>
    <property type="match status" value="2"/>
</dbReference>
<evidence type="ECO:0000256" key="11">
    <source>
        <dbReference type="RuleBase" id="RU363032"/>
    </source>
</evidence>